<reference evidence="2" key="1">
    <citation type="submission" date="2022-05" db="EMBL/GenBank/DDBJ databases">
        <authorList>
            <person name="Colautti A."/>
            <person name="Iacumin L."/>
        </authorList>
    </citation>
    <scope>NUCLEOTIDE SEQUENCE</scope>
    <source>
        <strain evidence="2">SK 55</strain>
    </source>
</reference>
<feature type="region of interest" description="Disordered" evidence="1">
    <location>
        <begin position="25"/>
        <end position="47"/>
    </location>
</feature>
<evidence type="ECO:0000313" key="3">
    <source>
        <dbReference type="Proteomes" id="UP001152173"/>
    </source>
</evidence>
<accession>A0A9X3LI56</accession>
<proteinExistence type="predicted"/>
<evidence type="ECO:0000256" key="1">
    <source>
        <dbReference type="SAM" id="MobiDB-lite"/>
    </source>
</evidence>
<comment type="caution">
    <text evidence="2">The sequence shown here is derived from an EMBL/GenBank/DDBJ whole genome shotgun (WGS) entry which is preliminary data.</text>
</comment>
<name>A0A9X3LI56_9BACL</name>
<evidence type="ECO:0000313" key="2">
    <source>
        <dbReference type="EMBL" id="MCZ8537820.1"/>
    </source>
</evidence>
<keyword evidence="3" id="KW-1185">Reference proteome</keyword>
<dbReference type="RefSeq" id="WP_269926889.1">
    <property type="nucleotide sequence ID" value="NZ_JAMKBJ010000009.1"/>
</dbReference>
<organism evidence="2 3">
    <name type="scientific">Paenisporosarcina quisquiliarum</name>
    <dbReference type="NCBI Taxonomy" id="365346"/>
    <lineage>
        <taxon>Bacteria</taxon>
        <taxon>Bacillati</taxon>
        <taxon>Bacillota</taxon>
        <taxon>Bacilli</taxon>
        <taxon>Bacillales</taxon>
        <taxon>Caryophanaceae</taxon>
        <taxon>Paenisporosarcina</taxon>
    </lineage>
</organism>
<sequence length="47" mass="5026">MKTKTKFLAMPLAAALLLGACGDDEKEDEIEVEDPMLEDDGENDVGG</sequence>
<protein>
    <submittedName>
        <fullName evidence="2">Uncharacterized protein</fullName>
    </submittedName>
</protein>
<dbReference type="PROSITE" id="PS51257">
    <property type="entry name" value="PROKAR_LIPOPROTEIN"/>
    <property type="match status" value="1"/>
</dbReference>
<dbReference type="Proteomes" id="UP001152173">
    <property type="component" value="Unassembled WGS sequence"/>
</dbReference>
<dbReference type="AlphaFoldDB" id="A0A9X3LI56"/>
<dbReference type="EMBL" id="JAMKBJ010000009">
    <property type="protein sequence ID" value="MCZ8537820.1"/>
    <property type="molecule type" value="Genomic_DNA"/>
</dbReference>
<gene>
    <name evidence="2" type="ORF">M9R32_11555</name>
</gene>